<keyword evidence="1 3" id="KW-0159">Chromosome partition</keyword>
<gene>
    <name evidence="3" type="primary">scpA</name>
    <name evidence="4" type="ORF">CBW42_05040</name>
</gene>
<evidence type="ECO:0000313" key="5">
    <source>
        <dbReference type="Proteomes" id="UP000194903"/>
    </source>
</evidence>
<dbReference type="GO" id="GO:0007059">
    <property type="term" value="P:chromosome segregation"/>
    <property type="evidence" value="ECO:0007669"/>
    <property type="project" value="UniProtKB-UniRule"/>
</dbReference>
<dbReference type="Proteomes" id="UP000194903">
    <property type="component" value="Unassembled WGS sequence"/>
</dbReference>
<evidence type="ECO:0000256" key="1">
    <source>
        <dbReference type="ARBA" id="ARBA00022829"/>
    </source>
</evidence>
<keyword evidence="5" id="KW-1185">Reference proteome</keyword>
<comment type="similarity">
    <text evidence="3">Belongs to the ScpA family.</text>
</comment>
<evidence type="ECO:0000256" key="3">
    <source>
        <dbReference type="HAMAP-Rule" id="MF_01805"/>
    </source>
</evidence>
<dbReference type="PANTHER" id="PTHR33969">
    <property type="entry name" value="SEGREGATION AND CONDENSATION PROTEIN A"/>
    <property type="match status" value="1"/>
</dbReference>
<protein>
    <recommendedName>
        <fullName evidence="2 3">Segregation and condensation protein A</fullName>
    </recommendedName>
</protein>
<dbReference type="GO" id="GO:0005737">
    <property type="term" value="C:cytoplasm"/>
    <property type="evidence" value="ECO:0007669"/>
    <property type="project" value="UniProtKB-SubCell"/>
</dbReference>
<accession>A0A252F5A3</accession>
<reference evidence="4 5" key="1">
    <citation type="submission" date="2017-05" db="EMBL/GenBank/DDBJ databases">
        <title>Butyricicoccus porcorum sp. nov. a butyrate-producing bacterium from the swine intestinal tract.</title>
        <authorList>
            <person name="Trachsel J."/>
            <person name="Humphrey S."/>
            <person name="Allen H.K."/>
        </authorList>
    </citation>
    <scope>NUCLEOTIDE SEQUENCE [LARGE SCALE GENOMIC DNA]</scope>
    <source>
        <strain evidence="4">BB10</strain>
    </source>
</reference>
<dbReference type="GO" id="GO:0006260">
    <property type="term" value="P:DNA replication"/>
    <property type="evidence" value="ECO:0007669"/>
    <property type="project" value="UniProtKB-UniRule"/>
</dbReference>
<evidence type="ECO:0000256" key="2">
    <source>
        <dbReference type="ARBA" id="ARBA00044777"/>
    </source>
</evidence>
<comment type="function">
    <text evidence="3">Participates in chromosomal partition during cell division. May act via the formation of a condensin-like complex containing Smc and ScpB that pull DNA away from mid-cell into both cell halves.</text>
</comment>
<dbReference type="Pfam" id="PF02616">
    <property type="entry name" value="SMC_ScpA"/>
    <property type="match status" value="1"/>
</dbReference>
<keyword evidence="3" id="KW-0132">Cell division</keyword>
<keyword evidence="3" id="KW-0131">Cell cycle</keyword>
<comment type="subcellular location">
    <subcellularLocation>
        <location evidence="3">Cytoplasm</location>
    </subcellularLocation>
    <text evidence="3">Associated with two foci at the outer edges of the nucleoid region in young cells, and at four foci within both cell halves in older cells.</text>
</comment>
<comment type="caution">
    <text evidence="4">The sequence shown here is derived from an EMBL/GenBank/DDBJ whole genome shotgun (WGS) entry which is preliminary data.</text>
</comment>
<dbReference type="InterPro" id="IPR003768">
    <property type="entry name" value="ScpA"/>
</dbReference>
<dbReference type="EMBL" id="NHOC01000004">
    <property type="protein sequence ID" value="OUM20949.1"/>
    <property type="molecule type" value="Genomic_DNA"/>
</dbReference>
<proteinExistence type="inferred from homology"/>
<name>A0A252F5A3_9FIRM</name>
<sequence>MTEKMTFHLTAFDGPLDLLLHLIAKNKVNIYDIPISLILEQYMEVLREVQSADMEVAGDFITMAAQLMLIKSRMLLPKEKNEEDEDDDPRAQLVEQLLEYQRIREVQPFFRAHSDAARDILTRPPEPLERKKKFEGTLPPEKLPDAARRMLTRIGRKLPPPVSAFSGIVGREHVPVHTRITSILLRFRRKATLNFRSLFDDTHSRSEIVATFLAVLELSKTRRIHIDGEGDETELSLCTGEERTEIREERIS</sequence>
<dbReference type="Gene3D" id="6.10.250.2410">
    <property type="match status" value="1"/>
</dbReference>
<organism evidence="4 5">
    <name type="scientific">Butyricicoccus porcorum</name>
    <dbReference type="NCBI Taxonomy" id="1945634"/>
    <lineage>
        <taxon>Bacteria</taxon>
        <taxon>Bacillati</taxon>
        <taxon>Bacillota</taxon>
        <taxon>Clostridia</taxon>
        <taxon>Eubacteriales</taxon>
        <taxon>Butyricicoccaceae</taxon>
        <taxon>Butyricicoccus</taxon>
    </lineage>
</organism>
<dbReference type="PANTHER" id="PTHR33969:SF2">
    <property type="entry name" value="SEGREGATION AND CONDENSATION PROTEIN A"/>
    <property type="match status" value="1"/>
</dbReference>
<dbReference type="OrthoDB" id="9811016at2"/>
<dbReference type="HAMAP" id="MF_01805">
    <property type="entry name" value="ScpA"/>
    <property type="match status" value="1"/>
</dbReference>
<comment type="subunit">
    <text evidence="3">Component of a cohesin-like complex composed of ScpA, ScpB and the Smc homodimer, in which ScpA and ScpB bind to the head domain of Smc. The presence of the three proteins is required for the association of the complex with DNA.</text>
</comment>
<dbReference type="AlphaFoldDB" id="A0A252F5A3"/>
<dbReference type="GO" id="GO:0051301">
    <property type="term" value="P:cell division"/>
    <property type="evidence" value="ECO:0007669"/>
    <property type="project" value="UniProtKB-KW"/>
</dbReference>
<dbReference type="RefSeq" id="WP_087018378.1">
    <property type="nucleotide sequence ID" value="NZ_NHOC01000004.1"/>
</dbReference>
<keyword evidence="3" id="KW-0963">Cytoplasm</keyword>
<evidence type="ECO:0000313" key="4">
    <source>
        <dbReference type="EMBL" id="OUM20949.1"/>
    </source>
</evidence>